<name>A0A165RJN3_9AGAM</name>
<reference evidence="1 2" key="1">
    <citation type="journal article" date="2016" name="Mol. Biol. Evol.">
        <title>Comparative Genomics of Early-Diverging Mushroom-Forming Fungi Provides Insights into the Origins of Lignocellulose Decay Capabilities.</title>
        <authorList>
            <person name="Nagy L.G."/>
            <person name="Riley R."/>
            <person name="Tritt A."/>
            <person name="Adam C."/>
            <person name="Daum C."/>
            <person name="Floudas D."/>
            <person name="Sun H."/>
            <person name="Yadav J.S."/>
            <person name="Pangilinan J."/>
            <person name="Larsson K.H."/>
            <person name="Matsuura K."/>
            <person name="Barry K."/>
            <person name="Labutti K."/>
            <person name="Kuo R."/>
            <person name="Ohm R.A."/>
            <person name="Bhattacharya S.S."/>
            <person name="Shirouzu T."/>
            <person name="Yoshinaga Y."/>
            <person name="Martin F.M."/>
            <person name="Grigoriev I.V."/>
            <person name="Hibbett D.S."/>
        </authorList>
    </citation>
    <scope>NUCLEOTIDE SEQUENCE [LARGE SCALE GENOMIC DNA]</scope>
    <source>
        <strain evidence="1 2">HHB14362 ss-1</strain>
    </source>
</reference>
<evidence type="ECO:0000313" key="1">
    <source>
        <dbReference type="EMBL" id="KZT23908.1"/>
    </source>
</evidence>
<dbReference type="Proteomes" id="UP000076761">
    <property type="component" value="Unassembled WGS sequence"/>
</dbReference>
<dbReference type="OrthoDB" id="2923771at2759"/>
<proteinExistence type="predicted"/>
<dbReference type="EMBL" id="KV425581">
    <property type="protein sequence ID" value="KZT23908.1"/>
    <property type="molecule type" value="Genomic_DNA"/>
</dbReference>
<accession>A0A165RJN3</accession>
<gene>
    <name evidence="1" type="ORF">NEOLEDRAFT_1135747</name>
</gene>
<dbReference type="InParanoid" id="A0A165RJN3"/>
<dbReference type="AlphaFoldDB" id="A0A165RJN3"/>
<protein>
    <submittedName>
        <fullName evidence="1">Uncharacterized protein</fullName>
    </submittedName>
</protein>
<keyword evidence="2" id="KW-1185">Reference proteome</keyword>
<organism evidence="1 2">
    <name type="scientific">Neolentinus lepideus HHB14362 ss-1</name>
    <dbReference type="NCBI Taxonomy" id="1314782"/>
    <lineage>
        <taxon>Eukaryota</taxon>
        <taxon>Fungi</taxon>
        <taxon>Dikarya</taxon>
        <taxon>Basidiomycota</taxon>
        <taxon>Agaricomycotina</taxon>
        <taxon>Agaricomycetes</taxon>
        <taxon>Gloeophyllales</taxon>
        <taxon>Gloeophyllaceae</taxon>
        <taxon>Neolentinus</taxon>
    </lineage>
</organism>
<evidence type="ECO:0000313" key="2">
    <source>
        <dbReference type="Proteomes" id="UP000076761"/>
    </source>
</evidence>
<sequence>MIIIAAIWLVILTFLCTCVAVIFLNKGAPASKLVLPVATVSAFTQLKSTSQVRLRDSVHVLISSPRCLV</sequence>